<dbReference type="AlphaFoldDB" id="A0A699I4G2"/>
<name>A0A699I4G2_TANCI</name>
<protein>
    <submittedName>
        <fullName evidence="2">Uncharacterized protein</fullName>
    </submittedName>
</protein>
<sequence>GGTGERVGRDGRGRGPRGGNDDYVDKLNGQGNGQGLGANGNVEGVNGIDANKYIYLVNVHNDEDMFGVNDLDGDEVIVESVHVVEQAKEVVNDITLAKALMEIKSTQPKADKVVIQEPKQASTYTIVSLQQPSQVKDKGKGKGKMVKQEHVNKLSKKDQLMLDEEVAFKLQAEEKEKEEERIAKEKAQQIKEVNIA</sequence>
<organism evidence="2">
    <name type="scientific">Tanacetum cinerariifolium</name>
    <name type="common">Dalmatian daisy</name>
    <name type="synonym">Chrysanthemum cinerariifolium</name>
    <dbReference type="NCBI Taxonomy" id="118510"/>
    <lineage>
        <taxon>Eukaryota</taxon>
        <taxon>Viridiplantae</taxon>
        <taxon>Streptophyta</taxon>
        <taxon>Embryophyta</taxon>
        <taxon>Tracheophyta</taxon>
        <taxon>Spermatophyta</taxon>
        <taxon>Magnoliopsida</taxon>
        <taxon>eudicotyledons</taxon>
        <taxon>Gunneridae</taxon>
        <taxon>Pentapetalae</taxon>
        <taxon>asterids</taxon>
        <taxon>campanulids</taxon>
        <taxon>Asterales</taxon>
        <taxon>Asteraceae</taxon>
        <taxon>Asteroideae</taxon>
        <taxon>Anthemideae</taxon>
        <taxon>Anthemidinae</taxon>
        <taxon>Tanacetum</taxon>
    </lineage>
</organism>
<feature type="region of interest" description="Disordered" evidence="1">
    <location>
        <begin position="1"/>
        <end position="38"/>
    </location>
</feature>
<reference evidence="2" key="1">
    <citation type="journal article" date="2019" name="Sci. Rep.">
        <title>Draft genome of Tanacetum cinerariifolium, the natural source of mosquito coil.</title>
        <authorList>
            <person name="Yamashiro T."/>
            <person name="Shiraishi A."/>
            <person name="Satake H."/>
            <person name="Nakayama K."/>
        </authorList>
    </citation>
    <scope>NUCLEOTIDE SEQUENCE</scope>
</reference>
<gene>
    <name evidence="2" type="ORF">Tci_483190</name>
</gene>
<comment type="caution">
    <text evidence="2">The sequence shown here is derived from an EMBL/GenBank/DDBJ whole genome shotgun (WGS) entry which is preliminary data.</text>
</comment>
<dbReference type="EMBL" id="BKCJ010242056">
    <property type="protein sequence ID" value="GEZ11217.1"/>
    <property type="molecule type" value="Genomic_DNA"/>
</dbReference>
<evidence type="ECO:0000256" key="1">
    <source>
        <dbReference type="SAM" id="MobiDB-lite"/>
    </source>
</evidence>
<feature type="compositionally biased region" description="Basic and acidic residues" evidence="1">
    <location>
        <begin position="1"/>
        <end position="25"/>
    </location>
</feature>
<evidence type="ECO:0000313" key="2">
    <source>
        <dbReference type="EMBL" id="GEZ11217.1"/>
    </source>
</evidence>
<feature type="non-terminal residue" evidence="2">
    <location>
        <position position="1"/>
    </location>
</feature>
<accession>A0A699I4G2</accession>
<proteinExistence type="predicted"/>